<accession>A0A699X901</accession>
<reference evidence="1" key="1">
    <citation type="journal article" date="2019" name="Sci. Rep.">
        <title>Draft genome of Tanacetum cinerariifolium, the natural source of mosquito coil.</title>
        <authorList>
            <person name="Yamashiro T."/>
            <person name="Shiraishi A."/>
            <person name="Satake H."/>
            <person name="Nakayama K."/>
        </authorList>
    </citation>
    <scope>NUCLEOTIDE SEQUENCE</scope>
</reference>
<feature type="non-terminal residue" evidence="1">
    <location>
        <position position="1"/>
    </location>
</feature>
<comment type="caution">
    <text evidence="1">The sequence shown here is derived from an EMBL/GenBank/DDBJ whole genome shotgun (WGS) entry which is preliminary data.</text>
</comment>
<dbReference type="AlphaFoldDB" id="A0A699X901"/>
<proteinExistence type="predicted"/>
<protein>
    <submittedName>
        <fullName evidence="1">Uncharacterized protein</fullName>
    </submittedName>
</protein>
<name>A0A699X901_TANCI</name>
<sequence length="84" mass="9078">LPSVEEGRPVDIAGQFVQRVVIQHLRTQEAGLGNGRRFPIGLEAIGAGRLNGEVALVALAAGVVFAQRRILVLNRLLIRVFARP</sequence>
<evidence type="ECO:0000313" key="1">
    <source>
        <dbReference type="EMBL" id="GFD54418.1"/>
    </source>
</evidence>
<dbReference type="EMBL" id="BKCJ011805654">
    <property type="protein sequence ID" value="GFD54418.1"/>
    <property type="molecule type" value="Genomic_DNA"/>
</dbReference>
<gene>
    <name evidence="1" type="ORF">Tci_926387</name>
</gene>
<organism evidence="1">
    <name type="scientific">Tanacetum cinerariifolium</name>
    <name type="common">Dalmatian daisy</name>
    <name type="synonym">Chrysanthemum cinerariifolium</name>
    <dbReference type="NCBI Taxonomy" id="118510"/>
    <lineage>
        <taxon>Eukaryota</taxon>
        <taxon>Viridiplantae</taxon>
        <taxon>Streptophyta</taxon>
        <taxon>Embryophyta</taxon>
        <taxon>Tracheophyta</taxon>
        <taxon>Spermatophyta</taxon>
        <taxon>Magnoliopsida</taxon>
        <taxon>eudicotyledons</taxon>
        <taxon>Gunneridae</taxon>
        <taxon>Pentapetalae</taxon>
        <taxon>asterids</taxon>
        <taxon>campanulids</taxon>
        <taxon>Asterales</taxon>
        <taxon>Asteraceae</taxon>
        <taxon>Asteroideae</taxon>
        <taxon>Anthemideae</taxon>
        <taxon>Anthemidinae</taxon>
        <taxon>Tanacetum</taxon>
    </lineage>
</organism>